<dbReference type="Pfam" id="PF14060">
    <property type="entry name" value="DUF4252"/>
    <property type="match status" value="1"/>
</dbReference>
<sequence>MKRIVTWLVLLLASSAAARAQDIKIPLDVEKLSAKAKETVEVTMDGPMLRWASKFLSADDPEDQEAAKLVANLKGIYVRHFEFDEEGAYTAAEVEALRSQIRGPGWSRVVGVRSQDEENVDVFFKLENDKMAGIVIIAAEPKELTFVNIVGPIDLDQLADLGGQFGVPKLNPKSLPKPQTKAQPGEHK</sequence>
<gene>
    <name evidence="3" type="ORF">SBA1_350031</name>
</gene>
<organism evidence="3 4">
    <name type="scientific">Candidatus Sulfotelmatobacter kueseliae</name>
    <dbReference type="NCBI Taxonomy" id="2042962"/>
    <lineage>
        <taxon>Bacteria</taxon>
        <taxon>Pseudomonadati</taxon>
        <taxon>Acidobacteriota</taxon>
        <taxon>Terriglobia</taxon>
        <taxon>Terriglobales</taxon>
        <taxon>Candidatus Korobacteraceae</taxon>
        <taxon>Candidatus Sulfotelmatobacter</taxon>
    </lineage>
</organism>
<dbReference type="InterPro" id="IPR025348">
    <property type="entry name" value="DUF4252"/>
</dbReference>
<feature type="signal peptide" evidence="2">
    <location>
        <begin position="1"/>
        <end position="20"/>
    </location>
</feature>
<protein>
    <recommendedName>
        <fullName evidence="5">DUF4252 domain-containing protein</fullName>
    </recommendedName>
</protein>
<dbReference type="AlphaFoldDB" id="A0A2U3KNV8"/>
<dbReference type="EMBL" id="OMOD01000128">
    <property type="protein sequence ID" value="SPF41304.1"/>
    <property type="molecule type" value="Genomic_DNA"/>
</dbReference>
<name>A0A2U3KNV8_9BACT</name>
<evidence type="ECO:0000313" key="3">
    <source>
        <dbReference type="EMBL" id="SPF41304.1"/>
    </source>
</evidence>
<reference evidence="4" key="1">
    <citation type="submission" date="2018-02" db="EMBL/GenBank/DDBJ databases">
        <authorList>
            <person name="Hausmann B."/>
        </authorList>
    </citation>
    <scope>NUCLEOTIDE SEQUENCE [LARGE SCALE GENOMIC DNA]</scope>
    <source>
        <strain evidence="4">Peat soil MAG SbA1</strain>
    </source>
</reference>
<accession>A0A2U3KNV8</accession>
<feature type="region of interest" description="Disordered" evidence="1">
    <location>
        <begin position="169"/>
        <end position="188"/>
    </location>
</feature>
<keyword evidence="2" id="KW-0732">Signal</keyword>
<evidence type="ECO:0000256" key="1">
    <source>
        <dbReference type="SAM" id="MobiDB-lite"/>
    </source>
</evidence>
<evidence type="ECO:0000256" key="2">
    <source>
        <dbReference type="SAM" id="SignalP"/>
    </source>
</evidence>
<proteinExistence type="predicted"/>
<feature type="chain" id="PRO_5015780673" description="DUF4252 domain-containing protein" evidence="2">
    <location>
        <begin position="21"/>
        <end position="188"/>
    </location>
</feature>
<dbReference type="Proteomes" id="UP000238701">
    <property type="component" value="Unassembled WGS sequence"/>
</dbReference>
<evidence type="ECO:0000313" key="4">
    <source>
        <dbReference type="Proteomes" id="UP000238701"/>
    </source>
</evidence>
<evidence type="ECO:0008006" key="5">
    <source>
        <dbReference type="Google" id="ProtNLM"/>
    </source>
</evidence>